<dbReference type="RefSeq" id="WP_005609618.1">
    <property type="nucleotide sequence ID" value="NZ_CP015234.1"/>
</dbReference>
<dbReference type="InterPro" id="IPR027417">
    <property type="entry name" value="P-loop_NTPase"/>
</dbReference>
<sequence length="349" mass="38566">MTRRIILHIGPPKTGTSSLQEMLFAAQEALMEQGVAYPTLGRHSRMPRAAGHHGIPAVAQANAALPAPLIEWIEDLPAGHTVVLSSEDFTSLDPAKVSHLAAQLTGFEVEVVYYARRWDRLLPSVWQELVKHGSGRSYPVYLHQQTASPRASAYLNYARILDRWSEVFGMKAIRLFSYDNAVAESGDVVSHFCEAVLGGVSLPSQLSASCNRSMAPVKTEVLRLLNVLTFGREHGNASVRQKLWQSADNLQAEIEALERTLVPFVRGCPPCAPLVLHQIENEMLARYRGCLGNPTPEGLLFKRENFREAHFVDDAHVLLSDSLEQVRELHKALELPLASEATVRTPKGA</sequence>
<geneLocation type="plasmid" evidence="1 2">
    <name>unnamed4</name>
</geneLocation>
<dbReference type="AlphaFoldDB" id="A0A1B1AAL6"/>
<dbReference type="GeneID" id="28252723"/>
<accession>A0A1B1AAL6</accession>
<dbReference type="SUPFAM" id="SSF52540">
    <property type="entry name" value="P-loop containing nucleoside triphosphate hydrolases"/>
    <property type="match status" value="1"/>
</dbReference>
<gene>
    <name evidence="1" type="ORF">K529_022770</name>
</gene>
<reference evidence="1 2" key="1">
    <citation type="journal article" date="2016" name="ISME J.">
        <title>Global occurrence and heterogeneity of the Roseobacter-clade species Ruegeria mobilis.</title>
        <authorList>
            <person name="Sonnenschein E."/>
            <person name="Gram L."/>
        </authorList>
    </citation>
    <scope>NUCLEOTIDE SEQUENCE [LARGE SCALE GENOMIC DNA]</scope>
    <source>
        <strain evidence="1 2">F1926</strain>
        <plasmid evidence="1 2">unnamed4</plasmid>
    </source>
</reference>
<name>A0A1B1AAL6_9RHOB</name>
<protein>
    <recommendedName>
        <fullName evidence="3">Sulfotransferase family protein</fullName>
    </recommendedName>
</protein>
<dbReference type="Gene3D" id="3.40.50.300">
    <property type="entry name" value="P-loop containing nucleotide triphosphate hydrolases"/>
    <property type="match status" value="1"/>
</dbReference>
<evidence type="ECO:0000313" key="2">
    <source>
        <dbReference type="Proteomes" id="UP000013243"/>
    </source>
</evidence>
<dbReference type="OrthoDB" id="547419at2"/>
<evidence type="ECO:0008006" key="3">
    <source>
        <dbReference type="Google" id="ProtNLM"/>
    </source>
</evidence>
<dbReference type="KEGG" id="rmb:K529_022770"/>
<dbReference type="Proteomes" id="UP000013243">
    <property type="component" value="Plasmid unnamed4"/>
</dbReference>
<evidence type="ECO:0000313" key="1">
    <source>
        <dbReference type="EMBL" id="ANP43580.1"/>
    </source>
</evidence>
<dbReference type="EMBL" id="CP015234">
    <property type="protein sequence ID" value="ANP43580.1"/>
    <property type="molecule type" value="Genomic_DNA"/>
</dbReference>
<proteinExistence type="predicted"/>
<keyword evidence="1" id="KW-0614">Plasmid</keyword>
<organism evidence="1 2">
    <name type="scientific">Tritonibacter mobilis F1926</name>
    <dbReference type="NCBI Taxonomy" id="1265309"/>
    <lineage>
        <taxon>Bacteria</taxon>
        <taxon>Pseudomonadati</taxon>
        <taxon>Pseudomonadota</taxon>
        <taxon>Alphaproteobacteria</taxon>
        <taxon>Rhodobacterales</taxon>
        <taxon>Paracoccaceae</taxon>
        <taxon>Tritonibacter</taxon>
    </lineage>
</organism>